<dbReference type="Proteomes" id="UP000520814">
    <property type="component" value="Unassembled WGS sequence"/>
</dbReference>
<name>A0A7W9SVR1_ARMRO</name>
<dbReference type="EMBL" id="JACHGW010000008">
    <property type="protein sequence ID" value="MBB6053757.1"/>
    <property type="molecule type" value="Genomic_DNA"/>
</dbReference>
<dbReference type="RefSeq" id="WP_184203846.1">
    <property type="nucleotide sequence ID" value="NZ_JACHGW010000008.1"/>
</dbReference>
<protein>
    <submittedName>
        <fullName evidence="2">Uncharacterized protein</fullName>
    </submittedName>
</protein>
<accession>A0A7W9SVR1</accession>
<feature type="region of interest" description="Disordered" evidence="1">
    <location>
        <begin position="134"/>
        <end position="159"/>
    </location>
</feature>
<keyword evidence="3" id="KW-1185">Reference proteome</keyword>
<evidence type="ECO:0000313" key="3">
    <source>
        <dbReference type="Proteomes" id="UP000520814"/>
    </source>
</evidence>
<organism evidence="2 3">
    <name type="scientific">Armatimonas rosea</name>
    <dbReference type="NCBI Taxonomy" id="685828"/>
    <lineage>
        <taxon>Bacteria</taxon>
        <taxon>Bacillati</taxon>
        <taxon>Armatimonadota</taxon>
        <taxon>Armatimonadia</taxon>
        <taxon>Armatimonadales</taxon>
        <taxon>Armatimonadaceae</taxon>
        <taxon>Armatimonas</taxon>
    </lineage>
</organism>
<gene>
    <name evidence="2" type="ORF">HNQ39_005599</name>
</gene>
<comment type="caution">
    <text evidence="2">The sequence shown here is derived from an EMBL/GenBank/DDBJ whole genome shotgun (WGS) entry which is preliminary data.</text>
</comment>
<dbReference type="AlphaFoldDB" id="A0A7W9SVR1"/>
<reference evidence="2 3" key="1">
    <citation type="submission" date="2020-08" db="EMBL/GenBank/DDBJ databases">
        <title>Genomic Encyclopedia of Type Strains, Phase IV (KMG-IV): sequencing the most valuable type-strain genomes for metagenomic binning, comparative biology and taxonomic classification.</title>
        <authorList>
            <person name="Goeker M."/>
        </authorList>
    </citation>
    <scope>NUCLEOTIDE SEQUENCE [LARGE SCALE GENOMIC DNA]</scope>
    <source>
        <strain evidence="2 3">DSM 23562</strain>
    </source>
</reference>
<evidence type="ECO:0000256" key="1">
    <source>
        <dbReference type="SAM" id="MobiDB-lite"/>
    </source>
</evidence>
<proteinExistence type="predicted"/>
<evidence type="ECO:0000313" key="2">
    <source>
        <dbReference type="EMBL" id="MBB6053757.1"/>
    </source>
</evidence>
<sequence length="159" mass="18393">MPSLELALELTPLELVDLQRFAGERGVRFETLISQWVRERIQQEQERQAQEAREWTAQDVQEAIAQLERYKTNIYQPKALQALYKLERIAREKPMPGLRAALPFLRPNWFMLTLPTEYAALRATIEAATAQWKDLPRPAESDDELLDADLPRPVSPPDV</sequence>